<protein>
    <submittedName>
        <fullName evidence="1">Uncharacterized protein</fullName>
    </submittedName>
</protein>
<dbReference type="AlphaFoldDB" id="A0A2P2QD78"/>
<evidence type="ECO:0000313" key="1">
    <source>
        <dbReference type="EMBL" id="MBX64950.1"/>
    </source>
</evidence>
<dbReference type="EMBL" id="GGEC01084466">
    <property type="protein sequence ID" value="MBX64950.1"/>
    <property type="molecule type" value="Transcribed_RNA"/>
</dbReference>
<name>A0A2P2QD78_RHIMU</name>
<accession>A0A2P2QD78</accession>
<sequence length="55" mass="6572">MHNIQFFITQIPVFRISFKYDMPGDQEQYKCSKHAIFHALVIIELKSHTYKNNSL</sequence>
<organism evidence="1">
    <name type="scientific">Rhizophora mucronata</name>
    <name type="common">Asiatic mangrove</name>
    <dbReference type="NCBI Taxonomy" id="61149"/>
    <lineage>
        <taxon>Eukaryota</taxon>
        <taxon>Viridiplantae</taxon>
        <taxon>Streptophyta</taxon>
        <taxon>Embryophyta</taxon>
        <taxon>Tracheophyta</taxon>
        <taxon>Spermatophyta</taxon>
        <taxon>Magnoliopsida</taxon>
        <taxon>eudicotyledons</taxon>
        <taxon>Gunneridae</taxon>
        <taxon>Pentapetalae</taxon>
        <taxon>rosids</taxon>
        <taxon>fabids</taxon>
        <taxon>Malpighiales</taxon>
        <taxon>Rhizophoraceae</taxon>
        <taxon>Rhizophora</taxon>
    </lineage>
</organism>
<reference evidence="1" key="1">
    <citation type="submission" date="2018-02" db="EMBL/GenBank/DDBJ databases">
        <title>Rhizophora mucronata_Transcriptome.</title>
        <authorList>
            <person name="Meera S.P."/>
            <person name="Sreeshan A."/>
            <person name="Augustine A."/>
        </authorList>
    </citation>
    <scope>NUCLEOTIDE SEQUENCE</scope>
    <source>
        <tissue evidence="1">Leaf</tissue>
    </source>
</reference>
<proteinExistence type="predicted"/>